<keyword evidence="1" id="KW-0521">NADP</keyword>
<dbReference type="PANTHER" id="PTHR48106">
    <property type="entry name" value="QUINONE OXIDOREDUCTASE PIG3-RELATED"/>
    <property type="match status" value="1"/>
</dbReference>
<accession>A0ABP8RMH9</accession>
<dbReference type="InterPro" id="IPR020843">
    <property type="entry name" value="ER"/>
</dbReference>
<protein>
    <submittedName>
        <fullName evidence="4">NADP-dependent oxidoreductase</fullName>
    </submittedName>
</protein>
<dbReference type="Proteomes" id="UP001501598">
    <property type="component" value="Unassembled WGS sequence"/>
</dbReference>
<dbReference type="InterPro" id="IPR036291">
    <property type="entry name" value="NAD(P)-bd_dom_sf"/>
</dbReference>
<dbReference type="SUPFAM" id="SSF50129">
    <property type="entry name" value="GroES-like"/>
    <property type="match status" value="1"/>
</dbReference>
<evidence type="ECO:0000259" key="3">
    <source>
        <dbReference type="SMART" id="SM00829"/>
    </source>
</evidence>
<comment type="caution">
    <text evidence="4">The sequence shown here is derived from an EMBL/GenBank/DDBJ whole genome shotgun (WGS) entry which is preliminary data.</text>
</comment>
<keyword evidence="5" id="KW-1185">Reference proteome</keyword>
<dbReference type="Pfam" id="PF13602">
    <property type="entry name" value="ADH_zinc_N_2"/>
    <property type="match status" value="1"/>
</dbReference>
<dbReference type="Pfam" id="PF08240">
    <property type="entry name" value="ADH_N"/>
    <property type="match status" value="1"/>
</dbReference>
<evidence type="ECO:0000256" key="1">
    <source>
        <dbReference type="ARBA" id="ARBA00022857"/>
    </source>
</evidence>
<dbReference type="InterPro" id="IPR011032">
    <property type="entry name" value="GroES-like_sf"/>
</dbReference>
<gene>
    <name evidence="4" type="ORF">GCM10023175_18830</name>
</gene>
<evidence type="ECO:0000256" key="2">
    <source>
        <dbReference type="ARBA" id="ARBA00023002"/>
    </source>
</evidence>
<reference evidence="5" key="1">
    <citation type="journal article" date="2019" name="Int. J. Syst. Evol. Microbiol.">
        <title>The Global Catalogue of Microorganisms (GCM) 10K type strain sequencing project: providing services to taxonomists for standard genome sequencing and annotation.</title>
        <authorList>
            <consortium name="The Broad Institute Genomics Platform"/>
            <consortium name="The Broad Institute Genome Sequencing Center for Infectious Disease"/>
            <person name="Wu L."/>
            <person name="Ma J."/>
        </authorList>
    </citation>
    <scope>NUCLEOTIDE SEQUENCE [LARGE SCALE GENOMIC DNA]</scope>
    <source>
        <strain evidence="5">JCM 17906</strain>
    </source>
</reference>
<dbReference type="Gene3D" id="3.90.180.10">
    <property type="entry name" value="Medium-chain alcohol dehydrogenases, catalytic domain"/>
    <property type="match status" value="1"/>
</dbReference>
<dbReference type="SUPFAM" id="SSF51735">
    <property type="entry name" value="NAD(P)-binding Rossmann-fold domains"/>
    <property type="match status" value="1"/>
</dbReference>
<proteinExistence type="predicted"/>
<dbReference type="PANTHER" id="PTHR48106:SF18">
    <property type="entry name" value="QUINONE OXIDOREDUCTASE PIG3"/>
    <property type="match status" value="1"/>
</dbReference>
<feature type="domain" description="Enoyl reductase (ER)" evidence="3">
    <location>
        <begin position="11"/>
        <end position="298"/>
    </location>
</feature>
<dbReference type="RefSeq" id="WP_345414786.1">
    <property type="nucleotide sequence ID" value="NZ_BAABGT010000026.1"/>
</dbReference>
<evidence type="ECO:0000313" key="5">
    <source>
        <dbReference type="Proteomes" id="UP001501598"/>
    </source>
</evidence>
<keyword evidence="2" id="KW-0560">Oxidoreductase</keyword>
<dbReference type="CDD" id="cd05289">
    <property type="entry name" value="MDR_like_2"/>
    <property type="match status" value="1"/>
</dbReference>
<sequence>MTTAVTISGYGPPSVLHVDEIEVGAPGPRQVRVAVTHAGVGPTDLAIRAGHLDAVYPVRPGGVLGFEAAGTVEAVGAEVDGVAVGDEVAVHLPGPLGGYAAAVVADYWVRRPPSVSPAVAAALPASGEAAVRALSLLDVRAGETLLLLGGNGSVGAIALQLALARGATVVTTVRPADFAAVEARGAVPVDYHRPLGEAVTSGVDAVLDASGHSDLRAAVALAGGPARVLTLSDPRAGELGATLSSPDPATVGAGLQEAMDRLADGSLTVPEPTVLPLDRAADVHTRLEAGTLRGKVVLAL</sequence>
<dbReference type="SMART" id="SM00829">
    <property type="entry name" value="PKS_ER"/>
    <property type="match status" value="1"/>
</dbReference>
<evidence type="ECO:0000313" key="4">
    <source>
        <dbReference type="EMBL" id="GAA4542869.1"/>
    </source>
</evidence>
<organism evidence="4 5">
    <name type="scientific">Pseudonocardia xishanensis</name>
    <dbReference type="NCBI Taxonomy" id="630995"/>
    <lineage>
        <taxon>Bacteria</taxon>
        <taxon>Bacillati</taxon>
        <taxon>Actinomycetota</taxon>
        <taxon>Actinomycetes</taxon>
        <taxon>Pseudonocardiales</taxon>
        <taxon>Pseudonocardiaceae</taxon>
        <taxon>Pseudonocardia</taxon>
    </lineage>
</organism>
<dbReference type="InterPro" id="IPR013154">
    <property type="entry name" value="ADH-like_N"/>
</dbReference>
<name>A0ABP8RMH9_9PSEU</name>
<dbReference type="EMBL" id="BAABGT010000026">
    <property type="protein sequence ID" value="GAA4542869.1"/>
    <property type="molecule type" value="Genomic_DNA"/>
</dbReference>
<dbReference type="Gene3D" id="3.40.50.720">
    <property type="entry name" value="NAD(P)-binding Rossmann-like Domain"/>
    <property type="match status" value="1"/>
</dbReference>